<comment type="caution">
    <text evidence="2">The sequence shown here is derived from an EMBL/GenBank/DDBJ whole genome shotgun (WGS) entry which is preliminary data.</text>
</comment>
<dbReference type="Proteomes" id="UP001642409">
    <property type="component" value="Unassembled WGS sequence"/>
</dbReference>
<evidence type="ECO:0000313" key="4">
    <source>
        <dbReference type="Proteomes" id="UP001642409"/>
    </source>
</evidence>
<evidence type="ECO:0000256" key="1">
    <source>
        <dbReference type="SAM" id="Phobius"/>
    </source>
</evidence>
<dbReference type="EMBL" id="CATOUU010001030">
    <property type="protein sequence ID" value="CAI9967782.1"/>
    <property type="molecule type" value="Genomic_DNA"/>
</dbReference>
<keyword evidence="1" id="KW-1133">Transmembrane helix</keyword>
<name>A0AA86UWS2_9EUKA</name>
<keyword evidence="4" id="KW-1185">Reference proteome</keyword>
<keyword evidence="1" id="KW-0472">Membrane</keyword>
<evidence type="ECO:0000313" key="2">
    <source>
        <dbReference type="EMBL" id="CAI9967782.1"/>
    </source>
</evidence>
<dbReference type="EMBL" id="CAXDID020000189">
    <property type="protein sequence ID" value="CAL6051639.1"/>
    <property type="molecule type" value="Genomic_DNA"/>
</dbReference>
<accession>A0AA86UWS2</accession>
<gene>
    <name evidence="3" type="ORF">HINF_LOCUS44465</name>
    <name evidence="2" type="ORF">HINF_LOCUS55427</name>
</gene>
<keyword evidence="1" id="KW-0812">Transmembrane</keyword>
<reference evidence="3 4" key="2">
    <citation type="submission" date="2024-07" db="EMBL/GenBank/DDBJ databases">
        <authorList>
            <person name="Akdeniz Z."/>
        </authorList>
    </citation>
    <scope>NUCLEOTIDE SEQUENCE [LARGE SCALE GENOMIC DNA]</scope>
</reference>
<organism evidence="2">
    <name type="scientific">Hexamita inflata</name>
    <dbReference type="NCBI Taxonomy" id="28002"/>
    <lineage>
        <taxon>Eukaryota</taxon>
        <taxon>Metamonada</taxon>
        <taxon>Diplomonadida</taxon>
        <taxon>Hexamitidae</taxon>
        <taxon>Hexamitinae</taxon>
        <taxon>Hexamita</taxon>
    </lineage>
</organism>
<protein>
    <recommendedName>
        <fullName evidence="5">Transmembrane protein</fullName>
    </recommendedName>
</protein>
<evidence type="ECO:0008006" key="5">
    <source>
        <dbReference type="Google" id="ProtNLM"/>
    </source>
</evidence>
<feature type="transmembrane region" description="Helical" evidence="1">
    <location>
        <begin position="1070"/>
        <end position="1091"/>
    </location>
</feature>
<proteinExistence type="predicted"/>
<reference evidence="2" key="1">
    <citation type="submission" date="2023-06" db="EMBL/GenBank/DDBJ databases">
        <authorList>
            <person name="Kurt Z."/>
        </authorList>
    </citation>
    <scope>NUCLEOTIDE SEQUENCE</scope>
</reference>
<sequence>MTQMEDYIFSSLNPQNLYESVQQQIDDANTMSYDPKLFLFQIMYTNESRLFELNITKEMRYYAVLTKLKAYKNPANYFPIDIQQDAQYFYDTIRQQKPDLQNFFNSQFDYISQKLQNYSSFLDQVDLQSLQHEQYVQINDENKNIFQYIVNGTKSEQYDLHFTSPVPLQKISKDVVFLINDFQDSHSVLKTLHESASVYDRIWFFQVTGETKYRNLIQLVYGRDYVSLQAALIAYKLISQYIEQPDLTFDYVSSDNIQQILNLVIQSTAGTRYTVTVNNRTNKYTSNIAFEIVLYMFGKDNILYDILYDTSYQQGNINIFFIKLPLNSFSEQFLATKQFVYIEYISQQDYLQVQLPKIVKRLNQLFVSSGDEIGSVNDSVIIARALFDKNSEYIGMLLVKPNVFRTFSDVIMNNLDGLSGTTLKIRMMEQQRSILNPFYQFMPSISYIGGTPEPLIQTTPCQLNDYAQIQFNEALLSNRVKMVKMIDVENNQYIENMYGVYQMQLIRKDFTINIGLSSTAFTTRTRFTYSTENCIQPTNTNILIKEFNVSSLRQFTAIQFKRKTKNCLVMNGAVCTIKDDAQLSKIIKQKIVSEFNPLIPTLCSQKFTSSKFKLYLDSDNYIEQMIQTPQFGNMFKLQQEYNILKQAIIDANQTIINTLRLKYMNYIPIKQSEFSQIDHCILVEQNQQFSSISKFSSLINLQTTSPLLLLGLLTKSIEIMHFARFVNTLEYLLNNPLIKSVYLGHTWISGDDINYANILEQQNELQNIVGNDSDLKLINNMCLKIARFYNTHYFMFSTNQSNNAYIQNEQIKSNSDGGNNKFRLSIVNDSIFLTKPILTKNKSLINTPNVQAYLTIELDQNQLDQEKTDFIRSNQFVVMDPTGSIVVDNNISEEIQLGIKRILINYGYLTETTTNATIQNSYKSCSRNNDFWDTAFQRSTNREFILVVSRNDSRFSSILTENDYNSSAMFKRTVIFNASSEFFLSGSLVVQEFSVLNEFIVVLKDVVVSNLTKQVWQYQESINYQNHLKHTTQNISELDYIYPNLTFRSIMIEQSIQRYNSNQNLYTSQIYQQIVILIYVSPLIVLIYFIINNGKNKQFVQTFPDCEQCYQLTEVSSNRYISMESEQITPIINTNIQTSVQIRDFSLYFLNYKYIFEQDNQICVQDIQQLKLLQNNDVDSQLHVFQLIFNQQIQCPNFKSFDILCSQQQYSQMTILLKSLDTWIPRCQFKFNSNLKIYSAYTRGYFQMPTRRMYTRNIRYVSNVASYIQTKLPSIQESQCSSRQELEFEQSSDELPPWFDDSSLYFVRDLEQPNICITNIEFTFNFEKCCFQQILQSSILE</sequence>
<evidence type="ECO:0000313" key="3">
    <source>
        <dbReference type="EMBL" id="CAL6051639.1"/>
    </source>
</evidence>